<dbReference type="PANTHER" id="PTHR22808">
    <property type="entry name" value="NCL1 YEAST -RELATED NOL1/NOP2/FMU SUN DOMAIN-CONTAINING"/>
    <property type="match status" value="1"/>
</dbReference>
<dbReference type="InterPro" id="IPR001678">
    <property type="entry name" value="MeTrfase_RsmB-F_NOP2_dom"/>
</dbReference>
<keyword evidence="4 11" id="KW-0808">Transferase</keyword>
<dbReference type="GO" id="GO:0031167">
    <property type="term" value="P:rRNA methylation"/>
    <property type="evidence" value="ECO:0007669"/>
    <property type="project" value="TreeGrafter"/>
</dbReference>
<keyword evidence="6 11" id="KW-0694">RNA-binding</keyword>
<dbReference type="STRING" id="667725.A0A0L0FLZ5"/>
<dbReference type="PRINTS" id="PR02008">
    <property type="entry name" value="RCMTFAMILY"/>
</dbReference>
<dbReference type="SUPFAM" id="SSF53335">
    <property type="entry name" value="S-adenosyl-L-methionine-dependent methyltransferases"/>
    <property type="match status" value="1"/>
</dbReference>
<feature type="binding site" evidence="11">
    <location>
        <position position="145"/>
    </location>
    <ligand>
        <name>S-adenosyl-L-methionine</name>
        <dbReference type="ChEBI" id="CHEBI:59789"/>
    </ligand>
</feature>
<feature type="active site" description="Nucleophile" evidence="11">
    <location>
        <position position="222"/>
    </location>
</feature>
<evidence type="ECO:0000256" key="11">
    <source>
        <dbReference type="PROSITE-ProRule" id="PRU01023"/>
    </source>
</evidence>
<evidence type="ECO:0000256" key="6">
    <source>
        <dbReference type="ARBA" id="ARBA00022884"/>
    </source>
</evidence>
<dbReference type="GeneID" id="25910540"/>
<dbReference type="GO" id="GO:0008173">
    <property type="term" value="F:RNA methyltransferase activity"/>
    <property type="evidence" value="ECO:0007669"/>
    <property type="project" value="InterPro"/>
</dbReference>
<accession>A0A0L0FLZ5</accession>
<comment type="catalytic activity">
    <reaction evidence="10">
        <text>a cytidine in rRNA + S-adenosyl-L-methionine = a 5-methylcytidine in rRNA + S-adenosyl-L-homocysteine + H(+)</text>
        <dbReference type="Rhea" id="RHEA:61484"/>
        <dbReference type="Rhea" id="RHEA-COMP:15836"/>
        <dbReference type="Rhea" id="RHEA-COMP:15837"/>
        <dbReference type="ChEBI" id="CHEBI:15378"/>
        <dbReference type="ChEBI" id="CHEBI:57856"/>
        <dbReference type="ChEBI" id="CHEBI:59789"/>
        <dbReference type="ChEBI" id="CHEBI:74483"/>
        <dbReference type="ChEBI" id="CHEBI:82748"/>
    </reaction>
</comment>
<proteinExistence type="inferred from homology"/>
<dbReference type="InterPro" id="IPR029063">
    <property type="entry name" value="SAM-dependent_MTases_sf"/>
</dbReference>
<keyword evidence="3 11" id="KW-0489">Methyltransferase</keyword>
<comment type="similarity">
    <text evidence="11">Belongs to the class I-like SAM-binding methyltransferase superfamily. RsmB/NOP family.</text>
</comment>
<evidence type="ECO:0000256" key="9">
    <source>
        <dbReference type="ARBA" id="ARBA00042050"/>
    </source>
</evidence>
<dbReference type="RefSeq" id="XP_014151403.1">
    <property type="nucleotide sequence ID" value="XM_014295928.1"/>
</dbReference>
<dbReference type="Gene3D" id="3.40.50.150">
    <property type="entry name" value="Vaccinia Virus protein VP39"/>
    <property type="match status" value="1"/>
</dbReference>
<comment type="subcellular location">
    <subcellularLocation>
        <location evidence="1">Mitochondrion</location>
    </subcellularLocation>
</comment>
<protein>
    <recommendedName>
        <fullName evidence="9">NOL1/NOP2/Sun domain family member 4</fullName>
    </recommendedName>
</protein>
<evidence type="ECO:0000256" key="5">
    <source>
        <dbReference type="ARBA" id="ARBA00022691"/>
    </source>
</evidence>
<dbReference type="AlphaFoldDB" id="A0A0L0FLZ5"/>
<evidence type="ECO:0000313" key="13">
    <source>
        <dbReference type="EMBL" id="KNC77501.1"/>
    </source>
</evidence>
<name>A0A0L0FLZ5_9EUKA</name>
<evidence type="ECO:0000259" key="12">
    <source>
        <dbReference type="PROSITE" id="PS51686"/>
    </source>
</evidence>
<keyword evidence="2" id="KW-0698">rRNA processing</keyword>
<dbReference type="eggNOG" id="KOG2198">
    <property type="taxonomic scope" value="Eukaryota"/>
</dbReference>
<organism evidence="13 14">
    <name type="scientific">Sphaeroforma arctica JP610</name>
    <dbReference type="NCBI Taxonomy" id="667725"/>
    <lineage>
        <taxon>Eukaryota</taxon>
        <taxon>Ichthyosporea</taxon>
        <taxon>Ichthyophonida</taxon>
        <taxon>Sphaeroforma</taxon>
    </lineage>
</organism>
<evidence type="ECO:0000256" key="1">
    <source>
        <dbReference type="ARBA" id="ARBA00004173"/>
    </source>
</evidence>
<dbReference type="EMBL" id="KQ242713">
    <property type="protein sequence ID" value="KNC77501.1"/>
    <property type="molecule type" value="Genomic_DNA"/>
</dbReference>
<dbReference type="InterPro" id="IPR049560">
    <property type="entry name" value="MeTrfase_RsmB-F_NOP2_cat"/>
</dbReference>
<sequence length="297" mass="32912">MLKHTGTHSAWDNLFYAESVLEPLDLVQPDPKLPCYLATESVRLPSPTKEIGGLTSHYLLDLASTLPALTLKPQPGEAVLDMCAAPGGKSLILATLLFATRDPNADYGHLTMNEIAPARRTRLRRVLDEHIPAPLHARLSVTMYDATKWSRHQTNQYDKILVDAPCSSERHHCQTQMKHRKAITREEWSVSRSKRNAVTQLGLLVSACQALRPGGRVVYSTCSICNLENDDVVRKALAKLGDTHVRVVSHENPTAVSKIQTGAEKTEFGYIVLPDTVLGDYGSGWGPLFWSVIERLE</sequence>
<evidence type="ECO:0000256" key="2">
    <source>
        <dbReference type="ARBA" id="ARBA00022552"/>
    </source>
</evidence>
<evidence type="ECO:0000256" key="4">
    <source>
        <dbReference type="ARBA" id="ARBA00022679"/>
    </source>
</evidence>
<keyword evidence="8" id="KW-0496">Mitochondrion</keyword>
<feature type="binding site" evidence="11">
    <location>
        <position position="163"/>
    </location>
    <ligand>
        <name>S-adenosyl-L-methionine</name>
        <dbReference type="ChEBI" id="CHEBI:59789"/>
    </ligand>
</feature>
<feature type="domain" description="SAM-dependent MTase RsmB/NOP-type" evidence="12">
    <location>
        <begin position="1"/>
        <end position="296"/>
    </location>
</feature>
<evidence type="ECO:0000256" key="8">
    <source>
        <dbReference type="ARBA" id="ARBA00023128"/>
    </source>
</evidence>
<dbReference type="OrthoDB" id="427002at2759"/>
<dbReference type="GO" id="GO:0005762">
    <property type="term" value="C:mitochondrial large ribosomal subunit"/>
    <property type="evidence" value="ECO:0007669"/>
    <property type="project" value="TreeGrafter"/>
</dbReference>
<gene>
    <name evidence="13" type="ORF">SARC_10036</name>
</gene>
<dbReference type="InterPro" id="IPR023267">
    <property type="entry name" value="RCMT"/>
</dbReference>
<feature type="binding site" evidence="11">
    <location>
        <begin position="83"/>
        <end position="89"/>
    </location>
    <ligand>
        <name>S-adenosyl-L-methionine</name>
        <dbReference type="ChEBI" id="CHEBI:59789"/>
    </ligand>
</feature>
<dbReference type="GO" id="GO:0003723">
    <property type="term" value="F:RNA binding"/>
    <property type="evidence" value="ECO:0007669"/>
    <property type="project" value="UniProtKB-UniRule"/>
</dbReference>
<evidence type="ECO:0000256" key="7">
    <source>
        <dbReference type="ARBA" id="ARBA00022946"/>
    </source>
</evidence>
<evidence type="ECO:0000256" key="10">
    <source>
        <dbReference type="ARBA" id="ARBA00049302"/>
    </source>
</evidence>
<feature type="binding site" evidence="11">
    <location>
        <position position="114"/>
    </location>
    <ligand>
        <name>S-adenosyl-L-methionine</name>
        <dbReference type="ChEBI" id="CHEBI:59789"/>
    </ligand>
</feature>
<dbReference type="Pfam" id="PF01189">
    <property type="entry name" value="Methyltr_RsmB-F"/>
    <property type="match status" value="1"/>
</dbReference>
<keyword evidence="5 11" id="KW-0949">S-adenosyl-L-methionine</keyword>
<dbReference type="PANTHER" id="PTHR22808:SF3">
    <property type="entry name" value="5-METHYLCYTOSINE RRNA METHYLTRANSFERASE NSUN4"/>
    <property type="match status" value="1"/>
</dbReference>
<reference evidence="13 14" key="1">
    <citation type="submission" date="2011-02" db="EMBL/GenBank/DDBJ databases">
        <title>The Genome Sequence of Sphaeroforma arctica JP610.</title>
        <authorList>
            <consortium name="The Broad Institute Genome Sequencing Platform"/>
            <person name="Russ C."/>
            <person name="Cuomo C."/>
            <person name="Young S.K."/>
            <person name="Zeng Q."/>
            <person name="Gargeya S."/>
            <person name="Alvarado L."/>
            <person name="Berlin A."/>
            <person name="Chapman S.B."/>
            <person name="Chen Z."/>
            <person name="Freedman E."/>
            <person name="Gellesch M."/>
            <person name="Goldberg J."/>
            <person name="Griggs A."/>
            <person name="Gujja S."/>
            <person name="Heilman E."/>
            <person name="Heiman D."/>
            <person name="Howarth C."/>
            <person name="Mehta T."/>
            <person name="Neiman D."/>
            <person name="Pearson M."/>
            <person name="Roberts A."/>
            <person name="Saif S."/>
            <person name="Shea T."/>
            <person name="Shenoy N."/>
            <person name="Sisk P."/>
            <person name="Stolte C."/>
            <person name="Sykes S."/>
            <person name="White J."/>
            <person name="Yandava C."/>
            <person name="Burger G."/>
            <person name="Gray M.W."/>
            <person name="Holland P.W.H."/>
            <person name="King N."/>
            <person name="Lang F.B.F."/>
            <person name="Roger A.J."/>
            <person name="Ruiz-Trillo I."/>
            <person name="Haas B."/>
            <person name="Nusbaum C."/>
            <person name="Birren B."/>
        </authorList>
    </citation>
    <scope>NUCLEOTIDE SEQUENCE [LARGE SCALE GENOMIC DNA]</scope>
    <source>
        <strain evidence="13 14">JP610</strain>
    </source>
</reference>
<dbReference type="PROSITE" id="PS51686">
    <property type="entry name" value="SAM_MT_RSMB_NOP"/>
    <property type="match status" value="1"/>
</dbReference>
<evidence type="ECO:0000256" key="3">
    <source>
        <dbReference type="ARBA" id="ARBA00022603"/>
    </source>
</evidence>
<dbReference type="Proteomes" id="UP000054560">
    <property type="component" value="Unassembled WGS sequence"/>
</dbReference>
<evidence type="ECO:0000313" key="14">
    <source>
        <dbReference type="Proteomes" id="UP000054560"/>
    </source>
</evidence>
<keyword evidence="14" id="KW-1185">Reference proteome</keyword>
<keyword evidence="7" id="KW-0809">Transit peptide</keyword>